<sequence length="139" mass="15523">MGALRYARTRFSNFPSTIYAVQVTGELTTYGAAVRPQPPPYGGRGRRPLPRYRYRSVSLREHVLAAGRGRARTLTWRHRVRGPLRARFVLLRVRVAGRRPRSDADGVIAEQWLIVQWPAGAASRSGTGCLTGPQIEAIE</sequence>
<reference evidence="2 3" key="1">
    <citation type="submission" date="2020-08" db="EMBL/GenBank/DDBJ databases">
        <title>Genomic Encyclopedia of Type Strains, Phase IV (KMG-IV): sequencing the most valuable type-strain genomes for metagenomic binning, comparative biology and taxonomic classification.</title>
        <authorList>
            <person name="Goeker M."/>
        </authorList>
    </citation>
    <scope>NUCLEOTIDE SEQUENCE [LARGE SCALE GENOMIC DNA]</scope>
    <source>
        <strain evidence="2 3">DSM 44197</strain>
    </source>
</reference>
<dbReference type="RefSeq" id="WP_182845371.1">
    <property type="nucleotide sequence ID" value="NZ_BAAALP010000063.1"/>
</dbReference>
<accession>A0A7W3LS00</accession>
<evidence type="ECO:0000313" key="3">
    <source>
        <dbReference type="Proteomes" id="UP000572680"/>
    </source>
</evidence>
<dbReference type="AlphaFoldDB" id="A0A7W3LS00"/>
<dbReference type="Pfam" id="PF13546">
    <property type="entry name" value="DDE_5"/>
    <property type="match status" value="1"/>
</dbReference>
<gene>
    <name evidence="2" type="ORF">HNR61_004797</name>
</gene>
<feature type="domain" description="Transposase IS701-like DDE" evidence="1">
    <location>
        <begin position="18"/>
        <end position="83"/>
    </location>
</feature>
<evidence type="ECO:0000313" key="2">
    <source>
        <dbReference type="EMBL" id="MBA8953147.1"/>
    </source>
</evidence>
<comment type="caution">
    <text evidence="2">The sequence shown here is derived from an EMBL/GenBank/DDBJ whole genome shotgun (WGS) entry which is preliminary data.</text>
</comment>
<dbReference type="Proteomes" id="UP000572680">
    <property type="component" value="Unassembled WGS sequence"/>
</dbReference>
<name>A0A7W3LS00_ACTNM</name>
<dbReference type="EMBL" id="JACJIA010000006">
    <property type="protein sequence ID" value="MBA8953147.1"/>
    <property type="molecule type" value="Genomic_DNA"/>
</dbReference>
<evidence type="ECO:0000259" key="1">
    <source>
        <dbReference type="Pfam" id="PF13546"/>
    </source>
</evidence>
<protein>
    <recommendedName>
        <fullName evidence="1">Transposase IS701-like DDE domain-containing protein</fullName>
    </recommendedName>
</protein>
<organism evidence="2 3">
    <name type="scientific">Actinomadura namibiensis</name>
    <dbReference type="NCBI Taxonomy" id="182080"/>
    <lineage>
        <taxon>Bacteria</taxon>
        <taxon>Bacillati</taxon>
        <taxon>Actinomycetota</taxon>
        <taxon>Actinomycetes</taxon>
        <taxon>Streptosporangiales</taxon>
        <taxon>Thermomonosporaceae</taxon>
        <taxon>Actinomadura</taxon>
    </lineage>
</organism>
<keyword evidence="3" id="KW-1185">Reference proteome</keyword>
<proteinExistence type="predicted"/>
<dbReference type="InterPro" id="IPR038721">
    <property type="entry name" value="IS701-like_DDE_dom"/>
</dbReference>